<dbReference type="Proteomes" id="UP001348369">
    <property type="component" value="Chromosome"/>
</dbReference>
<accession>A0ACD4ZJ68</accession>
<sequence length="154" mass="15682">MSRTTGTTTNSTPTHTRATPRTRTAALLAGASSVLALGALGATAGPAAAASSDAQVSGQATWYNTGLGACGWFNDDSQLVVAVSPALYGNYPNPNNSPVCGKQLRVNGPLGSVTVTVVDRCSGCATNDVDLSPAAFRQIGDLNAGRINVSWDWV</sequence>
<evidence type="ECO:0000313" key="2">
    <source>
        <dbReference type="Proteomes" id="UP001348369"/>
    </source>
</evidence>
<protein>
    <submittedName>
        <fullName evidence="1">RlpA-like double-psi beta-barrel domain-containing protein</fullName>
    </submittedName>
</protein>
<evidence type="ECO:0000313" key="1">
    <source>
        <dbReference type="EMBL" id="WSB98352.1"/>
    </source>
</evidence>
<dbReference type="EMBL" id="CP109109">
    <property type="protein sequence ID" value="WSB98352.1"/>
    <property type="molecule type" value="Genomic_DNA"/>
</dbReference>
<name>A0ACD4ZJ68_9ACTN</name>
<organism evidence="1 2">
    <name type="scientific">Streptomyces scopuliridis</name>
    <dbReference type="NCBI Taxonomy" id="452529"/>
    <lineage>
        <taxon>Bacteria</taxon>
        <taxon>Bacillati</taxon>
        <taxon>Actinomycetota</taxon>
        <taxon>Actinomycetes</taxon>
        <taxon>Kitasatosporales</taxon>
        <taxon>Streptomycetaceae</taxon>
        <taxon>Streptomyces</taxon>
    </lineage>
</organism>
<keyword evidence="2" id="KW-1185">Reference proteome</keyword>
<gene>
    <name evidence="1" type="ORF">OG835_15845</name>
</gene>
<reference evidence="1" key="1">
    <citation type="submission" date="2022-10" db="EMBL/GenBank/DDBJ databases">
        <title>The complete genomes of actinobacterial strains from the NBC collection.</title>
        <authorList>
            <person name="Joergensen T.S."/>
            <person name="Alvarez Arevalo M."/>
            <person name="Sterndorff E.B."/>
            <person name="Faurdal D."/>
            <person name="Vuksanovic O."/>
            <person name="Mourched A.-S."/>
            <person name="Charusanti P."/>
            <person name="Shaw S."/>
            <person name="Blin K."/>
            <person name="Weber T."/>
        </authorList>
    </citation>
    <scope>NUCLEOTIDE SEQUENCE</scope>
    <source>
        <strain evidence="1">NBC 01771</strain>
    </source>
</reference>
<proteinExistence type="predicted"/>